<proteinExistence type="predicted"/>
<feature type="signal peptide" evidence="2">
    <location>
        <begin position="1"/>
        <end position="21"/>
    </location>
</feature>
<evidence type="ECO:0000256" key="2">
    <source>
        <dbReference type="SAM" id="SignalP"/>
    </source>
</evidence>
<accession>A0ABT9G1B0</accession>
<evidence type="ECO:0000313" key="3">
    <source>
        <dbReference type="EMBL" id="MDP4300279.1"/>
    </source>
</evidence>
<keyword evidence="1" id="KW-1133">Transmembrane helix</keyword>
<dbReference type="Proteomes" id="UP001235760">
    <property type="component" value="Unassembled WGS sequence"/>
</dbReference>
<protein>
    <submittedName>
        <fullName evidence="3">Uncharacterized protein</fullName>
    </submittedName>
</protein>
<organism evidence="3 4">
    <name type="scientific">Leptothrix discophora</name>
    <dbReference type="NCBI Taxonomy" id="89"/>
    <lineage>
        <taxon>Bacteria</taxon>
        <taxon>Pseudomonadati</taxon>
        <taxon>Pseudomonadota</taxon>
        <taxon>Betaproteobacteria</taxon>
        <taxon>Burkholderiales</taxon>
        <taxon>Sphaerotilaceae</taxon>
        <taxon>Leptothrix</taxon>
    </lineage>
</organism>
<feature type="chain" id="PRO_5046744930" evidence="2">
    <location>
        <begin position="22"/>
        <end position="68"/>
    </location>
</feature>
<dbReference type="RefSeq" id="WP_305748841.1">
    <property type="nucleotide sequence ID" value="NZ_JAUZEE010000003.1"/>
</dbReference>
<keyword evidence="2" id="KW-0732">Signal</keyword>
<keyword evidence="4" id="KW-1185">Reference proteome</keyword>
<evidence type="ECO:0000256" key="1">
    <source>
        <dbReference type="SAM" id="Phobius"/>
    </source>
</evidence>
<feature type="transmembrane region" description="Helical" evidence="1">
    <location>
        <begin position="48"/>
        <end position="66"/>
    </location>
</feature>
<gene>
    <name evidence="3" type="ORF">Q8X39_06490</name>
</gene>
<dbReference type="EMBL" id="JAUZEE010000003">
    <property type="protein sequence ID" value="MDP4300279.1"/>
    <property type="molecule type" value="Genomic_DNA"/>
</dbReference>
<comment type="caution">
    <text evidence="3">The sequence shown here is derived from an EMBL/GenBank/DDBJ whole genome shotgun (WGS) entry which is preliminary data.</text>
</comment>
<sequence length="68" mass="6944">MTRNKTWAAAVGLMLAGGASAHGGHGTENPVHDLGAELLRTLQGEPSLTLWLASAAVVVGLALARLSR</sequence>
<keyword evidence="1" id="KW-0812">Transmembrane</keyword>
<evidence type="ECO:0000313" key="4">
    <source>
        <dbReference type="Proteomes" id="UP001235760"/>
    </source>
</evidence>
<reference evidence="3 4" key="1">
    <citation type="submission" date="2023-08" db="EMBL/GenBank/DDBJ databases">
        <authorList>
            <person name="Roldan D.M."/>
            <person name="Menes R.J."/>
        </authorList>
    </citation>
    <scope>NUCLEOTIDE SEQUENCE [LARGE SCALE GENOMIC DNA]</scope>
    <source>
        <strain evidence="3 4">CCM 2812</strain>
    </source>
</reference>
<keyword evidence="1" id="KW-0472">Membrane</keyword>
<name>A0ABT9G1B0_LEPDI</name>